<evidence type="ECO:0000256" key="3">
    <source>
        <dbReference type="RuleBase" id="RU003694"/>
    </source>
</evidence>
<dbReference type="EMBL" id="JAGKQQ010000002">
    <property type="protein sequence ID" value="MBP3960973.1"/>
    <property type="molecule type" value="Genomic_DNA"/>
</dbReference>
<dbReference type="InterPro" id="IPR016039">
    <property type="entry name" value="Thiolase-like"/>
</dbReference>
<proteinExistence type="inferred from homology"/>
<evidence type="ECO:0000256" key="1">
    <source>
        <dbReference type="ARBA" id="ARBA00008467"/>
    </source>
</evidence>
<dbReference type="PANTHER" id="PTHR11712:SF336">
    <property type="entry name" value="3-OXOACYL-[ACYL-CARRIER-PROTEIN] SYNTHASE, MITOCHONDRIAL"/>
    <property type="match status" value="1"/>
</dbReference>
<dbReference type="InterPro" id="IPR014031">
    <property type="entry name" value="Ketoacyl_synth_C"/>
</dbReference>
<dbReference type="Pfam" id="PF02801">
    <property type="entry name" value="Ketoacyl-synt_C"/>
    <property type="match status" value="1"/>
</dbReference>
<evidence type="ECO:0000259" key="4">
    <source>
        <dbReference type="PROSITE" id="PS52004"/>
    </source>
</evidence>
<evidence type="ECO:0000313" key="5">
    <source>
        <dbReference type="EMBL" id="MBP3960973.1"/>
    </source>
</evidence>
<accession>A0ABS5C781</accession>
<organism evidence="5 6">
    <name type="scientific">Gemmata palustris</name>
    <dbReference type="NCBI Taxonomy" id="2822762"/>
    <lineage>
        <taxon>Bacteria</taxon>
        <taxon>Pseudomonadati</taxon>
        <taxon>Planctomycetota</taxon>
        <taxon>Planctomycetia</taxon>
        <taxon>Gemmatales</taxon>
        <taxon>Gemmataceae</taxon>
        <taxon>Gemmata</taxon>
    </lineage>
</organism>
<dbReference type="SUPFAM" id="SSF53901">
    <property type="entry name" value="Thiolase-like"/>
    <property type="match status" value="2"/>
</dbReference>
<keyword evidence="6" id="KW-1185">Reference proteome</keyword>
<feature type="domain" description="Ketosynthase family 3 (KS3)" evidence="4">
    <location>
        <begin position="19"/>
        <end position="437"/>
    </location>
</feature>
<gene>
    <name evidence="5" type="ORF">J8F10_37605</name>
</gene>
<dbReference type="Gene3D" id="3.40.47.10">
    <property type="match status" value="2"/>
</dbReference>
<comment type="caution">
    <text evidence="5">The sequence shown here is derived from an EMBL/GenBank/DDBJ whole genome shotgun (WGS) entry which is preliminary data.</text>
</comment>
<dbReference type="SMART" id="SM00825">
    <property type="entry name" value="PKS_KS"/>
    <property type="match status" value="1"/>
</dbReference>
<dbReference type="PROSITE" id="PS52004">
    <property type="entry name" value="KS3_2"/>
    <property type="match status" value="1"/>
</dbReference>
<keyword evidence="2 3" id="KW-0808">Transferase</keyword>
<dbReference type="PANTHER" id="PTHR11712">
    <property type="entry name" value="POLYKETIDE SYNTHASE-RELATED"/>
    <property type="match status" value="1"/>
</dbReference>
<reference evidence="5 6" key="1">
    <citation type="submission" date="2021-04" db="EMBL/GenBank/DDBJ databases">
        <authorList>
            <person name="Ivanova A."/>
        </authorList>
    </citation>
    <scope>NUCLEOTIDE SEQUENCE [LARGE SCALE GENOMIC DNA]</scope>
    <source>
        <strain evidence="5 6">G18</strain>
    </source>
</reference>
<evidence type="ECO:0000313" key="6">
    <source>
        <dbReference type="Proteomes" id="UP000676565"/>
    </source>
</evidence>
<dbReference type="InterPro" id="IPR000794">
    <property type="entry name" value="Beta-ketoacyl_synthase"/>
</dbReference>
<dbReference type="InterPro" id="IPR020841">
    <property type="entry name" value="PKS_Beta-ketoAc_synthase_dom"/>
</dbReference>
<dbReference type="Proteomes" id="UP000676565">
    <property type="component" value="Unassembled WGS sequence"/>
</dbReference>
<dbReference type="InterPro" id="IPR014030">
    <property type="entry name" value="Ketoacyl_synth_N"/>
</dbReference>
<name>A0ABS5C781_9BACT</name>
<evidence type="ECO:0000256" key="2">
    <source>
        <dbReference type="ARBA" id="ARBA00022679"/>
    </source>
</evidence>
<sequence length="439" mass="46138">MTAPHTQDRARATDMPIHSRRTVVTGFGVLSPIGSDPATFWEALRAGTSGIRTLRGFDPSVLSCRVAGEIPDFAAKTLIDKGYRKSLNAMSRPVQLGVVAAQLAVQSAGLVKGTVPPERFGVVFASVMNETEIDDLARLSTACSSGPGRPIDMEAWARAGVPQMPPMWMLKYLPNMPACHATIMHDAQGPSNSLTPDDLAGAAAVGEALRVIQRGTADVMLAGGCESKLTPVTLARMDTFAPLTREHEHPERAVRPFDRDASGTCLGEGAAVFALEELAHAQKRGAPILGEVVGFASGVDRGMTGAGLARIIRNALANAGIRPGDIDHINAHGVGVPELDRFEARGIAAVFGRDVPVFAPLSRFGNTGAASGALELACSVLALQHGQLPGTLNHAIPDEDCPITVHTGPPRPVTKPYAIKVTATDLGQCGAVVIKRWET</sequence>
<dbReference type="CDD" id="cd00834">
    <property type="entry name" value="KAS_I_II"/>
    <property type="match status" value="1"/>
</dbReference>
<dbReference type="RefSeq" id="WP_210663522.1">
    <property type="nucleotide sequence ID" value="NZ_JAGKQQ010000002.1"/>
</dbReference>
<comment type="similarity">
    <text evidence="1 3">Belongs to the thiolase-like superfamily. Beta-ketoacyl-ACP synthases family.</text>
</comment>
<protein>
    <submittedName>
        <fullName evidence="5">Beta-ketoacyl-[acyl-carrier-protein] synthase family protein</fullName>
    </submittedName>
</protein>
<dbReference type="Pfam" id="PF00109">
    <property type="entry name" value="ketoacyl-synt"/>
    <property type="match status" value="1"/>
</dbReference>